<organism evidence="1 2">
    <name type="scientific">Streptomyces silvisoli</name>
    <dbReference type="NCBI Taxonomy" id="3034235"/>
    <lineage>
        <taxon>Bacteria</taxon>
        <taxon>Bacillati</taxon>
        <taxon>Actinomycetota</taxon>
        <taxon>Actinomycetes</taxon>
        <taxon>Kitasatosporales</taxon>
        <taxon>Streptomycetaceae</taxon>
        <taxon>Streptomyces</taxon>
    </lineage>
</organism>
<comment type="caution">
    <text evidence="1">The sequence shown here is derived from an EMBL/GenBank/DDBJ whole genome shotgun (WGS) entry which is preliminary data.</text>
</comment>
<dbReference type="Proteomes" id="UP001216579">
    <property type="component" value="Unassembled WGS sequence"/>
</dbReference>
<reference evidence="1 2" key="1">
    <citation type="submission" date="2023-03" db="EMBL/GenBank/DDBJ databases">
        <title>Draft genome sequence of Streptomyces sp. RB6PN23 isolated from peat swamp forest in Thailand.</title>
        <authorList>
            <person name="Klaysubun C."/>
            <person name="Duangmal K."/>
        </authorList>
    </citation>
    <scope>NUCLEOTIDE SEQUENCE [LARGE SCALE GENOMIC DNA]</scope>
    <source>
        <strain evidence="1 2">RB6PN23</strain>
    </source>
</reference>
<sequence>MPEDYGRSLAQQMGHWGRKDPVMQRAAKTIADSITSSMPAELTDEQEACFLAAVVNELMGTLNRVATRMVAEAEQENA</sequence>
<accession>A0ABT5ZP03</accession>
<evidence type="ECO:0000313" key="1">
    <source>
        <dbReference type="EMBL" id="MDF3290738.1"/>
    </source>
</evidence>
<protein>
    <submittedName>
        <fullName evidence="1">Uncharacterized protein</fullName>
    </submittedName>
</protein>
<dbReference type="RefSeq" id="WP_276094121.1">
    <property type="nucleotide sequence ID" value="NZ_JARJBC010000009.1"/>
</dbReference>
<proteinExistence type="predicted"/>
<dbReference type="EMBL" id="JARJBC010000009">
    <property type="protein sequence ID" value="MDF3290738.1"/>
    <property type="molecule type" value="Genomic_DNA"/>
</dbReference>
<evidence type="ECO:0000313" key="2">
    <source>
        <dbReference type="Proteomes" id="UP001216579"/>
    </source>
</evidence>
<gene>
    <name evidence="1" type="ORF">P3G67_16100</name>
</gene>
<keyword evidence="2" id="KW-1185">Reference proteome</keyword>
<name>A0ABT5ZP03_9ACTN</name>